<evidence type="ECO:0000313" key="14">
    <source>
        <dbReference type="Proteomes" id="UP001500037"/>
    </source>
</evidence>
<protein>
    <recommendedName>
        <fullName evidence="9 10">UDP-N-acetylmuramoylalanine--D-glutamate ligase</fullName>
        <ecNumber evidence="9 10">6.3.2.9</ecNumber>
    </recommendedName>
    <alternativeName>
        <fullName evidence="9">D-glutamic acid-adding enzyme</fullName>
    </alternativeName>
    <alternativeName>
        <fullName evidence="9">UDP-N-acetylmuramoyl-L-alanyl-D-glutamate synthetase</fullName>
    </alternativeName>
</protein>
<evidence type="ECO:0000313" key="13">
    <source>
        <dbReference type="EMBL" id="GAA1242336.1"/>
    </source>
</evidence>
<feature type="domain" description="Mur ligase central" evidence="12">
    <location>
        <begin position="125"/>
        <end position="321"/>
    </location>
</feature>
<evidence type="ECO:0000256" key="4">
    <source>
        <dbReference type="ARBA" id="ARBA00022598"/>
    </source>
</evidence>
<comment type="subcellular location">
    <subcellularLocation>
        <location evidence="1 9 10">Cytoplasm</location>
    </subcellularLocation>
</comment>
<evidence type="ECO:0000256" key="2">
    <source>
        <dbReference type="ARBA" id="ARBA00004752"/>
    </source>
</evidence>
<name>A0ABN1WCD0_9ACTN</name>
<evidence type="ECO:0000256" key="9">
    <source>
        <dbReference type="HAMAP-Rule" id="MF_00639"/>
    </source>
</evidence>
<evidence type="ECO:0000256" key="8">
    <source>
        <dbReference type="ARBA" id="ARBA00023306"/>
    </source>
</evidence>
<dbReference type="InterPro" id="IPR004101">
    <property type="entry name" value="Mur_ligase_C"/>
</dbReference>
<dbReference type="GO" id="GO:0016874">
    <property type="term" value="F:ligase activity"/>
    <property type="evidence" value="ECO:0007669"/>
    <property type="project" value="UniProtKB-KW"/>
</dbReference>
<dbReference type="Gene3D" id="3.90.190.20">
    <property type="entry name" value="Mur ligase, C-terminal domain"/>
    <property type="match status" value="1"/>
</dbReference>
<dbReference type="NCBIfam" id="TIGR01087">
    <property type="entry name" value="murD"/>
    <property type="match status" value="1"/>
</dbReference>
<dbReference type="InterPro" id="IPR036565">
    <property type="entry name" value="Mur-like_cat_sf"/>
</dbReference>
<keyword evidence="7 9" id="KW-0067">ATP-binding</keyword>
<keyword evidence="6 9" id="KW-0547">Nucleotide-binding</keyword>
<comment type="catalytic activity">
    <reaction evidence="9 10">
        <text>UDP-N-acetyl-alpha-D-muramoyl-L-alanine + D-glutamate + ATP = UDP-N-acetyl-alpha-D-muramoyl-L-alanyl-D-glutamate + ADP + phosphate + H(+)</text>
        <dbReference type="Rhea" id="RHEA:16429"/>
        <dbReference type="ChEBI" id="CHEBI:15378"/>
        <dbReference type="ChEBI" id="CHEBI:29986"/>
        <dbReference type="ChEBI" id="CHEBI:30616"/>
        <dbReference type="ChEBI" id="CHEBI:43474"/>
        <dbReference type="ChEBI" id="CHEBI:83898"/>
        <dbReference type="ChEBI" id="CHEBI:83900"/>
        <dbReference type="ChEBI" id="CHEBI:456216"/>
        <dbReference type="EC" id="6.3.2.9"/>
    </reaction>
</comment>
<dbReference type="InterPro" id="IPR036615">
    <property type="entry name" value="Mur_ligase_C_dom_sf"/>
</dbReference>
<keyword evidence="5 9" id="KW-0132">Cell division</keyword>
<dbReference type="InterPro" id="IPR013221">
    <property type="entry name" value="Mur_ligase_cen"/>
</dbReference>
<gene>
    <name evidence="9 13" type="primary">murD</name>
    <name evidence="13" type="ORF">GCM10009665_36400</name>
</gene>
<keyword evidence="8 9" id="KW-0131">Cell cycle</keyword>
<dbReference type="Gene3D" id="3.40.50.720">
    <property type="entry name" value="NAD(P)-binding Rossmann-like Domain"/>
    <property type="match status" value="1"/>
</dbReference>
<dbReference type="SUPFAM" id="SSF53623">
    <property type="entry name" value="MurD-like peptide ligases, catalytic domain"/>
    <property type="match status" value="1"/>
</dbReference>
<evidence type="ECO:0000256" key="6">
    <source>
        <dbReference type="ARBA" id="ARBA00022741"/>
    </source>
</evidence>
<comment type="caution">
    <text evidence="13">The sequence shown here is derived from an EMBL/GenBank/DDBJ whole genome shotgun (WGS) entry which is preliminary data.</text>
</comment>
<dbReference type="InterPro" id="IPR018109">
    <property type="entry name" value="Folylpolyglutamate_synth_CS"/>
</dbReference>
<dbReference type="Proteomes" id="UP001500037">
    <property type="component" value="Unassembled WGS sequence"/>
</dbReference>
<comment type="pathway">
    <text evidence="2 9 10">Cell wall biogenesis; peptidoglycan biosynthesis.</text>
</comment>
<dbReference type="InterPro" id="IPR005762">
    <property type="entry name" value="MurD"/>
</dbReference>
<dbReference type="PROSITE" id="PS01011">
    <property type="entry name" value="FOLYLPOLYGLU_SYNT_1"/>
    <property type="match status" value="1"/>
</dbReference>
<evidence type="ECO:0000256" key="10">
    <source>
        <dbReference type="RuleBase" id="RU003664"/>
    </source>
</evidence>
<dbReference type="SUPFAM" id="SSF51984">
    <property type="entry name" value="MurCD N-terminal domain"/>
    <property type="match status" value="1"/>
</dbReference>
<sequence length="489" mass="50390">MGDELSELDYQGLPVTVAGLGVSGVSAARVLRDLGALVTVVDGGDGPALRARAAELTGVTVRLGDGASLPEGTRLVVTSPGWPPSSPLFVAAAAAGVPVWGDVELAWRLRRPLAATGEPAPWLAVTGTNGKTTTVQMLASILTAAGRRTAAVGNVGVSVLDAVLAGFEADGEATGDRAPYEVLAVELSSYQLHWSPTLRPHSAAVLNLAPDHLDWHGSMEAYAADKGRIYQGNQVACVYNLADPATEELVREADVEEGCRAIGFGLGAPGLSQFGVVDGLLVDRAFVPDRAKSAAEIGAVADVNPPAPHNIANALAAAALARAYGVDTRAVREGLRAFRPDAHRIAHVAEVGEVTYIDDSKATNTHAAAASLAAYDPIVWIAGGLAKDATFDELVQQAATRLRAVVLIGADRAVIREALARHAPDVPVIDVAEGQTGAVAMAEVVRTAAGLAHPGDTVLLAPACASMDMFTNYGERGDLFAAAVLELTD</sequence>
<evidence type="ECO:0000256" key="1">
    <source>
        <dbReference type="ARBA" id="ARBA00004496"/>
    </source>
</evidence>
<evidence type="ECO:0000256" key="5">
    <source>
        <dbReference type="ARBA" id="ARBA00022618"/>
    </source>
</evidence>
<dbReference type="EC" id="6.3.2.9" evidence="9 10"/>
<dbReference type="PANTHER" id="PTHR43692:SF1">
    <property type="entry name" value="UDP-N-ACETYLMURAMOYLALANINE--D-GLUTAMATE LIGASE"/>
    <property type="match status" value="1"/>
</dbReference>
<dbReference type="Gene3D" id="3.40.1190.10">
    <property type="entry name" value="Mur-like, catalytic domain"/>
    <property type="match status" value="1"/>
</dbReference>
<dbReference type="HAMAP" id="MF_00639">
    <property type="entry name" value="MurD"/>
    <property type="match status" value="1"/>
</dbReference>
<comment type="similarity">
    <text evidence="9">Belongs to the MurCDEF family.</text>
</comment>
<dbReference type="PANTHER" id="PTHR43692">
    <property type="entry name" value="UDP-N-ACETYLMURAMOYLALANINE--D-GLUTAMATE LIGASE"/>
    <property type="match status" value="1"/>
</dbReference>
<dbReference type="Pfam" id="PF21799">
    <property type="entry name" value="MurD-like_N"/>
    <property type="match status" value="1"/>
</dbReference>
<keyword evidence="3 9" id="KW-0963">Cytoplasm</keyword>
<evidence type="ECO:0000259" key="12">
    <source>
        <dbReference type="Pfam" id="PF08245"/>
    </source>
</evidence>
<evidence type="ECO:0000259" key="11">
    <source>
        <dbReference type="Pfam" id="PF02875"/>
    </source>
</evidence>
<dbReference type="EMBL" id="BAAALF010000060">
    <property type="protein sequence ID" value="GAA1242336.1"/>
    <property type="molecule type" value="Genomic_DNA"/>
</dbReference>
<keyword evidence="4 9" id="KW-0436">Ligase</keyword>
<reference evidence="13 14" key="1">
    <citation type="journal article" date="2019" name="Int. J. Syst. Evol. Microbiol.">
        <title>The Global Catalogue of Microorganisms (GCM) 10K type strain sequencing project: providing services to taxonomists for standard genome sequencing and annotation.</title>
        <authorList>
            <consortium name="The Broad Institute Genomics Platform"/>
            <consortium name="The Broad Institute Genome Sequencing Center for Infectious Disease"/>
            <person name="Wu L."/>
            <person name="Ma J."/>
        </authorList>
    </citation>
    <scope>NUCLEOTIDE SEQUENCE [LARGE SCALE GENOMIC DNA]</scope>
    <source>
        <strain evidence="13 14">JCM 13004</strain>
    </source>
</reference>
<keyword evidence="14" id="KW-1185">Reference proteome</keyword>
<dbReference type="Pfam" id="PF08245">
    <property type="entry name" value="Mur_ligase_M"/>
    <property type="match status" value="1"/>
</dbReference>
<feature type="domain" description="Mur ligase C-terminal" evidence="11">
    <location>
        <begin position="343"/>
        <end position="464"/>
    </location>
</feature>
<accession>A0ABN1WCD0</accession>
<keyword evidence="9 10" id="KW-0961">Cell wall biogenesis/degradation</keyword>
<feature type="binding site" evidence="9">
    <location>
        <begin position="127"/>
        <end position="133"/>
    </location>
    <ligand>
        <name>ATP</name>
        <dbReference type="ChEBI" id="CHEBI:30616"/>
    </ligand>
</feature>
<comment type="function">
    <text evidence="9 10">Cell wall formation. Catalyzes the addition of glutamate to the nucleotide precursor UDP-N-acetylmuramoyl-L-alanine (UMA).</text>
</comment>
<keyword evidence="9 10" id="KW-0133">Cell shape</keyword>
<keyword evidence="9 10" id="KW-0573">Peptidoglycan synthesis</keyword>
<dbReference type="RefSeq" id="WP_344442754.1">
    <property type="nucleotide sequence ID" value="NZ_BAAALF010000060.1"/>
</dbReference>
<proteinExistence type="inferred from homology"/>
<evidence type="ECO:0000256" key="7">
    <source>
        <dbReference type="ARBA" id="ARBA00022840"/>
    </source>
</evidence>
<evidence type="ECO:0000256" key="3">
    <source>
        <dbReference type="ARBA" id="ARBA00022490"/>
    </source>
</evidence>
<organism evidence="13 14">
    <name type="scientific">Kitasatospora nipponensis</name>
    <dbReference type="NCBI Taxonomy" id="258049"/>
    <lineage>
        <taxon>Bacteria</taxon>
        <taxon>Bacillati</taxon>
        <taxon>Actinomycetota</taxon>
        <taxon>Actinomycetes</taxon>
        <taxon>Kitasatosporales</taxon>
        <taxon>Streptomycetaceae</taxon>
        <taxon>Kitasatospora</taxon>
    </lineage>
</organism>
<dbReference type="Pfam" id="PF02875">
    <property type="entry name" value="Mur_ligase_C"/>
    <property type="match status" value="1"/>
</dbReference>
<dbReference type="SUPFAM" id="SSF53244">
    <property type="entry name" value="MurD-like peptide ligases, peptide-binding domain"/>
    <property type="match status" value="1"/>
</dbReference>